<evidence type="ECO:0000313" key="21">
    <source>
        <dbReference type="EMBL" id="VEN62030.1"/>
    </source>
</evidence>
<evidence type="ECO:0000256" key="16">
    <source>
        <dbReference type="ARBA" id="ARBA00034438"/>
    </source>
</evidence>
<dbReference type="Pfam" id="PF04757">
    <property type="entry name" value="Pex2_Pex12"/>
    <property type="match status" value="1"/>
</dbReference>
<dbReference type="InterPro" id="IPR025654">
    <property type="entry name" value="PEX2/10"/>
</dbReference>
<evidence type="ECO:0000256" key="3">
    <source>
        <dbReference type="ARBA" id="ARBA00008704"/>
    </source>
</evidence>
<evidence type="ECO:0000256" key="18">
    <source>
        <dbReference type="ARBA" id="ARBA00034543"/>
    </source>
</evidence>
<organism evidence="21 22">
    <name type="scientific">Callosobruchus maculatus</name>
    <name type="common">Southern cowpea weevil</name>
    <name type="synonym">Pulse bruchid</name>
    <dbReference type="NCBI Taxonomy" id="64391"/>
    <lineage>
        <taxon>Eukaryota</taxon>
        <taxon>Metazoa</taxon>
        <taxon>Ecdysozoa</taxon>
        <taxon>Arthropoda</taxon>
        <taxon>Hexapoda</taxon>
        <taxon>Insecta</taxon>
        <taxon>Pterygota</taxon>
        <taxon>Neoptera</taxon>
        <taxon>Endopterygota</taxon>
        <taxon>Coleoptera</taxon>
        <taxon>Polyphaga</taxon>
        <taxon>Cucujiformia</taxon>
        <taxon>Chrysomeloidea</taxon>
        <taxon>Chrysomelidae</taxon>
        <taxon>Bruchinae</taxon>
        <taxon>Bruchini</taxon>
        <taxon>Callosobruchus</taxon>
    </lineage>
</organism>
<evidence type="ECO:0000256" key="13">
    <source>
        <dbReference type="ARBA" id="ARBA00023136"/>
    </source>
</evidence>
<keyword evidence="6" id="KW-0812">Transmembrane</keyword>
<evidence type="ECO:0000256" key="10">
    <source>
        <dbReference type="ARBA" id="ARBA00022833"/>
    </source>
</evidence>
<dbReference type="InterPro" id="IPR017907">
    <property type="entry name" value="Znf_RING_CS"/>
</dbReference>
<comment type="pathway">
    <text evidence="2">Protein modification; protein ubiquitination.</text>
</comment>
<name>A0A653DPU1_CALMS</name>
<keyword evidence="5" id="KW-0808">Transferase</keyword>
<keyword evidence="7" id="KW-0479">Metal-binding</keyword>
<keyword evidence="13" id="KW-0472">Membrane</keyword>
<dbReference type="CDD" id="cd16526">
    <property type="entry name" value="RING-HC_PEX2"/>
    <property type="match status" value="1"/>
</dbReference>
<evidence type="ECO:0000256" key="15">
    <source>
        <dbReference type="ARBA" id="ARBA00032511"/>
    </source>
</evidence>
<dbReference type="EMBL" id="CAACVG010013590">
    <property type="protein sequence ID" value="VEN62030.1"/>
    <property type="molecule type" value="Genomic_DNA"/>
</dbReference>
<keyword evidence="12" id="KW-1133">Transmembrane helix</keyword>
<dbReference type="PANTHER" id="PTHR48178:SF1">
    <property type="entry name" value="PEROXISOME BIOGENESIS FACTOR 2"/>
    <property type="match status" value="1"/>
</dbReference>
<comment type="subcellular location">
    <subcellularLocation>
        <location evidence="1">Peroxisome membrane</location>
        <topology evidence="1">Multi-pass membrane protein</topology>
    </subcellularLocation>
</comment>
<keyword evidence="10" id="KW-0862">Zinc</keyword>
<dbReference type="Gene3D" id="3.30.40.10">
    <property type="entry name" value="Zinc/RING finger domain, C3HC4 (zinc finger)"/>
    <property type="match status" value="1"/>
</dbReference>
<dbReference type="GO" id="GO:0005778">
    <property type="term" value="C:peroxisomal membrane"/>
    <property type="evidence" value="ECO:0007669"/>
    <property type="project" value="UniProtKB-SubCell"/>
</dbReference>
<dbReference type="EC" id="2.3.2.36" evidence="17"/>
<sequence length="274" mass="31835">MAKNKLLRVTQVNAVHLDKEIYNSFNAILRDAIKNLPPHIIAPCDLEISLLLKLALTYNSVVKSGSTFGQQLLSIKYDQISTTQKALYLISECLDYVRVKLDIWKPTHSINSTIFNIYIILKFLEYVNLSIFLRNGEKPLLIDRVLGLKQVYTTENGQRQFESKYLARELLWNGFIEILIYILPLINYHKMKRLLRNWNWLHKKPTRCTEERIMTVQTKCTYCGENPTTPYHMGCSHIFCYYCLKANQAADAKFECPVCQSGFFNMICDPVKSC</sequence>
<evidence type="ECO:0000256" key="7">
    <source>
        <dbReference type="ARBA" id="ARBA00022723"/>
    </source>
</evidence>
<evidence type="ECO:0000256" key="19">
    <source>
        <dbReference type="PROSITE-ProRule" id="PRU00175"/>
    </source>
</evidence>
<reference evidence="21 22" key="1">
    <citation type="submission" date="2019-01" db="EMBL/GenBank/DDBJ databases">
        <authorList>
            <person name="Sayadi A."/>
        </authorList>
    </citation>
    <scope>NUCLEOTIDE SEQUENCE [LARGE SCALE GENOMIC DNA]</scope>
</reference>
<dbReference type="SMART" id="SM00184">
    <property type="entry name" value="RING"/>
    <property type="match status" value="1"/>
</dbReference>
<dbReference type="PANTHER" id="PTHR48178">
    <property type="entry name" value="PEROXISOME BIOGENESIS FACTOR 2"/>
    <property type="match status" value="1"/>
</dbReference>
<dbReference type="InterPro" id="IPR013083">
    <property type="entry name" value="Znf_RING/FYVE/PHD"/>
</dbReference>
<accession>A0A653DPU1</accession>
<evidence type="ECO:0000256" key="12">
    <source>
        <dbReference type="ARBA" id="ARBA00022989"/>
    </source>
</evidence>
<feature type="domain" description="RING-type" evidence="20">
    <location>
        <begin position="220"/>
        <end position="260"/>
    </location>
</feature>
<evidence type="ECO:0000256" key="2">
    <source>
        <dbReference type="ARBA" id="ARBA00004906"/>
    </source>
</evidence>
<dbReference type="GO" id="GO:0016558">
    <property type="term" value="P:protein import into peroxisome matrix"/>
    <property type="evidence" value="ECO:0007669"/>
    <property type="project" value="InterPro"/>
</dbReference>
<proteinExistence type="inferred from homology"/>
<dbReference type="InterPro" id="IPR006845">
    <property type="entry name" value="Pex_N"/>
</dbReference>
<comment type="catalytic activity">
    <reaction evidence="16">
        <text>[E2 ubiquitin-conjugating enzyme]-S-ubiquitinyl-L-cysteine + [acceptor protein]-L-cysteine = [E2 ubiquitin-conjugating enzyme]-L-cysteine + [acceptor protein]-S-ubiquitinyl-L-cysteine.</text>
        <dbReference type="EC" id="2.3.2.36"/>
    </reaction>
</comment>
<evidence type="ECO:0000313" key="22">
    <source>
        <dbReference type="Proteomes" id="UP000410492"/>
    </source>
</evidence>
<evidence type="ECO:0000256" key="8">
    <source>
        <dbReference type="ARBA" id="ARBA00022771"/>
    </source>
</evidence>
<dbReference type="PROSITE" id="PS50089">
    <property type="entry name" value="ZF_RING_2"/>
    <property type="match status" value="1"/>
</dbReference>
<dbReference type="InterPro" id="IPR001841">
    <property type="entry name" value="Znf_RING"/>
</dbReference>
<evidence type="ECO:0000256" key="5">
    <source>
        <dbReference type="ARBA" id="ARBA00022679"/>
    </source>
</evidence>
<evidence type="ECO:0000256" key="4">
    <source>
        <dbReference type="ARBA" id="ARBA00022448"/>
    </source>
</evidence>
<keyword evidence="8 19" id="KW-0863">Zinc-finger</keyword>
<comment type="similarity">
    <text evidence="3">Belongs to the pex2/pex10/pex12 family.</text>
</comment>
<dbReference type="AlphaFoldDB" id="A0A653DPU1"/>
<keyword evidence="14" id="KW-0576">Peroxisome</keyword>
<keyword evidence="11" id="KW-0653">Protein transport</keyword>
<evidence type="ECO:0000256" key="14">
    <source>
        <dbReference type="ARBA" id="ARBA00023140"/>
    </source>
</evidence>
<protein>
    <recommendedName>
        <fullName evidence="18">Peroxisome biogenesis factor 2</fullName>
        <ecNumber evidence="17">2.3.2.36</ecNumber>
    </recommendedName>
    <alternativeName>
        <fullName evidence="15">Peroxin-2</fullName>
    </alternativeName>
</protein>
<dbReference type="OrthoDB" id="1701437at2759"/>
<dbReference type="GO" id="GO:0061630">
    <property type="term" value="F:ubiquitin protein ligase activity"/>
    <property type="evidence" value="ECO:0007669"/>
    <property type="project" value="UniProtKB-EC"/>
</dbReference>
<evidence type="ECO:0000259" key="20">
    <source>
        <dbReference type="PROSITE" id="PS50089"/>
    </source>
</evidence>
<keyword evidence="4" id="KW-0813">Transport</keyword>
<evidence type="ECO:0000256" key="17">
    <source>
        <dbReference type="ARBA" id="ARBA00034523"/>
    </source>
</evidence>
<evidence type="ECO:0000256" key="6">
    <source>
        <dbReference type="ARBA" id="ARBA00022692"/>
    </source>
</evidence>
<evidence type="ECO:0000256" key="1">
    <source>
        <dbReference type="ARBA" id="ARBA00004585"/>
    </source>
</evidence>
<dbReference type="SUPFAM" id="SSF57850">
    <property type="entry name" value="RING/U-box"/>
    <property type="match status" value="1"/>
</dbReference>
<dbReference type="Proteomes" id="UP000410492">
    <property type="component" value="Unassembled WGS sequence"/>
</dbReference>
<dbReference type="GO" id="GO:0008270">
    <property type="term" value="F:zinc ion binding"/>
    <property type="evidence" value="ECO:0007669"/>
    <property type="project" value="UniProtKB-KW"/>
</dbReference>
<keyword evidence="22" id="KW-1185">Reference proteome</keyword>
<dbReference type="InterPro" id="IPR045859">
    <property type="entry name" value="RING-HC_PEX2"/>
</dbReference>
<gene>
    <name evidence="21" type="ORF">CALMAC_LOCUS19277</name>
</gene>
<evidence type="ECO:0000256" key="9">
    <source>
        <dbReference type="ARBA" id="ARBA00022786"/>
    </source>
</evidence>
<keyword evidence="9" id="KW-0833">Ubl conjugation pathway</keyword>
<dbReference type="PROSITE" id="PS00518">
    <property type="entry name" value="ZF_RING_1"/>
    <property type="match status" value="1"/>
</dbReference>
<evidence type="ECO:0000256" key="11">
    <source>
        <dbReference type="ARBA" id="ARBA00022927"/>
    </source>
</evidence>